<dbReference type="Pfam" id="PF02881">
    <property type="entry name" value="SRP54_N"/>
    <property type="match status" value="1"/>
</dbReference>
<dbReference type="Gene3D" id="3.40.50.300">
    <property type="entry name" value="P-loop containing nucleotide triphosphate hydrolases"/>
    <property type="match status" value="1"/>
</dbReference>
<dbReference type="FunFam" id="1.20.120.140:FF:000002">
    <property type="entry name" value="Signal recognition particle receptor FtsY"/>
    <property type="match status" value="1"/>
</dbReference>
<feature type="compositionally biased region" description="Polar residues" evidence="11">
    <location>
        <begin position="25"/>
        <end position="53"/>
    </location>
</feature>
<comment type="subunit">
    <text evidence="10">Part of the signal recognition particle protein translocation system, which is composed of SRP and FtsY. SRP is a ribonucleoprotein composed of Ffh and a 4.5S RNA molecule.</text>
</comment>
<evidence type="ECO:0000259" key="12">
    <source>
        <dbReference type="PROSITE" id="PS00300"/>
    </source>
</evidence>
<comment type="caution">
    <text evidence="13">The sequence shown here is derived from an EMBL/GenBank/DDBJ whole genome shotgun (WGS) entry which is preliminary data.</text>
</comment>
<dbReference type="InterPro" id="IPR003593">
    <property type="entry name" value="AAA+_ATPase"/>
</dbReference>
<evidence type="ECO:0000256" key="10">
    <source>
        <dbReference type="HAMAP-Rule" id="MF_00920"/>
    </source>
</evidence>
<evidence type="ECO:0000313" key="14">
    <source>
        <dbReference type="Proteomes" id="UP000636949"/>
    </source>
</evidence>
<dbReference type="SMART" id="SM00962">
    <property type="entry name" value="SRP54"/>
    <property type="match status" value="1"/>
</dbReference>
<dbReference type="PANTHER" id="PTHR43134:SF1">
    <property type="entry name" value="SIGNAL RECOGNITION PARTICLE RECEPTOR SUBUNIT ALPHA"/>
    <property type="match status" value="1"/>
</dbReference>
<dbReference type="PANTHER" id="PTHR43134">
    <property type="entry name" value="SIGNAL RECOGNITION PARTICLE RECEPTOR SUBUNIT ALPHA"/>
    <property type="match status" value="1"/>
</dbReference>
<protein>
    <recommendedName>
        <fullName evidence="10">Signal recognition particle receptor FtsY</fullName>
        <shortName evidence="10">SRP receptor</shortName>
        <ecNumber evidence="10">3.6.5.4</ecNumber>
    </recommendedName>
</protein>
<reference evidence="13" key="1">
    <citation type="journal article" date="2014" name="Int. J. Syst. Evol. Microbiol.">
        <title>Complete genome sequence of Corynebacterium casei LMG S-19264T (=DSM 44701T), isolated from a smear-ripened cheese.</title>
        <authorList>
            <consortium name="US DOE Joint Genome Institute (JGI-PGF)"/>
            <person name="Walter F."/>
            <person name="Albersmeier A."/>
            <person name="Kalinowski J."/>
            <person name="Ruckert C."/>
        </authorList>
    </citation>
    <scope>NUCLEOTIDE SEQUENCE</scope>
    <source>
        <strain evidence="13">CGMCC 1.15758</strain>
    </source>
</reference>
<feature type="compositionally biased region" description="Polar residues" evidence="11">
    <location>
        <begin position="64"/>
        <end position="82"/>
    </location>
</feature>
<dbReference type="CDD" id="cd17874">
    <property type="entry name" value="FtsY"/>
    <property type="match status" value="1"/>
</dbReference>
<dbReference type="OrthoDB" id="9804720at2"/>
<evidence type="ECO:0000256" key="1">
    <source>
        <dbReference type="ARBA" id="ARBA00022475"/>
    </source>
</evidence>
<comment type="subcellular location">
    <subcellularLocation>
        <location evidence="10">Cell membrane</location>
        <topology evidence="10">Peripheral membrane protein</topology>
        <orientation evidence="10">Cytoplasmic side</orientation>
    </subcellularLocation>
    <subcellularLocation>
        <location evidence="10">Cytoplasm</location>
    </subcellularLocation>
</comment>
<keyword evidence="1 10" id="KW-1003">Cell membrane</keyword>
<reference evidence="13" key="2">
    <citation type="submission" date="2020-09" db="EMBL/GenBank/DDBJ databases">
        <authorList>
            <person name="Sun Q."/>
            <person name="Zhou Y."/>
        </authorList>
    </citation>
    <scope>NUCLEOTIDE SEQUENCE</scope>
    <source>
        <strain evidence="13">CGMCC 1.15758</strain>
    </source>
</reference>
<evidence type="ECO:0000256" key="6">
    <source>
        <dbReference type="ARBA" id="ARBA00023136"/>
    </source>
</evidence>
<evidence type="ECO:0000256" key="5">
    <source>
        <dbReference type="ARBA" id="ARBA00023134"/>
    </source>
</evidence>
<dbReference type="GO" id="GO:0006614">
    <property type="term" value="P:SRP-dependent cotranslational protein targeting to membrane"/>
    <property type="evidence" value="ECO:0007669"/>
    <property type="project" value="InterPro"/>
</dbReference>
<dbReference type="InterPro" id="IPR042101">
    <property type="entry name" value="SRP54_N_sf"/>
</dbReference>
<dbReference type="Gene3D" id="1.20.120.140">
    <property type="entry name" value="Signal recognition particle SRP54, nucleotide-binding domain"/>
    <property type="match status" value="1"/>
</dbReference>
<dbReference type="Pfam" id="PF00448">
    <property type="entry name" value="SRP54"/>
    <property type="match status" value="1"/>
</dbReference>
<dbReference type="PROSITE" id="PS00300">
    <property type="entry name" value="SRP54"/>
    <property type="match status" value="1"/>
</dbReference>
<gene>
    <name evidence="10 13" type="primary">ftsY</name>
    <name evidence="13" type="ORF">GCM10010995_11030</name>
</gene>
<feature type="binding site" evidence="10">
    <location>
        <begin position="293"/>
        <end position="297"/>
    </location>
    <ligand>
        <name>GTP</name>
        <dbReference type="ChEBI" id="CHEBI:37565"/>
    </ligand>
</feature>
<keyword evidence="7 10" id="KW-0675">Receptor</keyword>
<evidence type="ECO:0000256" key="3">
    <source>
        <dbReference type="ARBA" id="ARBA00022741"/>
    </source>
</evidence>
<proteinExistence type="inferred from homology"/>
<name>A0A8J2Z3Z1_9GAMM</name>
<dbReference type="GO" id="GO:0005047">
    <property type="term" value="F:signal recognition particle binding"/>
    <property type="evidence" value="ECO:0007669"/>
    <property type="project" value="TreeGrafter"/>
</dbReference>
<dbReference type="Proteomes" id="UP000636949">
    <property type="component" value="Unassembled WGS sequence"/>
</dbReference>
<comment type="similarity">
    <text evidence="10">Belongs to the GTP-binding SRP family. FtsY subfamily.</text>
</comment>
<keyword evidence="5 10" id="KW-0342">GTP-binding</keyword>
<dbReference type="GO" id="GO:0005737">
    <property type="term" value="C:cytoplasm"/>
    <property type="evidence" value="ECO:0007669"/>
    <property type="project" value="UniProtKB-SubCell"/>
</dbReference>
<dbReference type="InterPro" id="IPR000897">
    <property type="entry name" value="SRP54_GTPase_dom"/>
</dbReference>
<comment type="function">
    <text evidence="9 10">Involved in targeting and insertion of nascent membrane proteins into the cytoplasmic membrane. Acts as a receptor for the complex formed by the signal recognition particle (SRP) and the ribosome-nascent chain (RNC). Interaction with SRP-RNC leads to the transfer of the RNC complex to the Sec translocase for insertion into the membrane, the hydrolysis of GTP by both Ffh and FtsY, and the dissociation of the SRP-FtsY complex into the individual components.</text>
</comment>
<dbReference type="SUPFAM" id="SSF52540">
    <property type="entry name" value="P-loop containing nucleoside triphosphate hydrolases"/>
    <property type="match status" value="1"/>
</dbReference>
<feature type="binding site" evidence="10">
    <location>
        <begin position="211"/>
        <end position="218"/>
    </location>
    <ligand>
        <name>GTP</name>
        <dbReference type="ChEBI" id="CHEBI:37565"/>
    </ligand>
</feature>
<feature type="binding site" evidence="10">
    <location>
        <begin position="357"/>
        <end position="360"/>
    </location>
    <ligand>
        <name>GTP</name>
        <dbReference type="ChEBI" id="CHEBI:37565"/>
    </ligand>
</feature>
<evidence type="ECO:0000256" key="8">
    <source>
        <dbReference type="ARBA" id="ARBA00048027"/>
    </source>
</evidence>
<dbReference type="GO" id="GO:0005525">
    <property type="term" value="F:GTP binding"/>
    <property type="evidence" value="ECO:0007669"/>
    <property type="project" value="UniProtKB-UniRule"/>
</dbReference>
<evidence type="ECO:0000256" key="11">
    <source>
        <dbReference type="SAM" id="MobiDB-lite"/>
    </source>
</evidence>
<dbReference type="FunFam" id="3.40.50.300:FF:000053">
    <property type="entry name" value="Signal recognition particle receptor FtsY"/>
    <property type="match status" value="1"/>
</dbReference>
<accession>A0A8J2Z3Z1</accession>
<keyword evidence="3 10" id="KW-0547">Nucleotide-binding</keyword>
<dbReference type="GO" id="GO:0005886">
    <property type="term" value="C:plasma membrane"/>
    <property type="evidence" value="ECO:0007669"/>
    <property type="project" value="UniProtKB-SubCell"/>
</dbReference>
<dbReference type="InterPro" id="IPR004390">
    <property type="entry name" value="SR_rcpt_FtsY"/>
</dbReference>
<dbReference type="HAMAP" id="MF_00920">
    <property type="entry name" value="FtsY"/>
    <property type="match status" value="1"/>
</dbReference>
<feature type="region of interest" description="Disordered" evidence="11">
    <location>
        <begin position="1"/>
        <end position="87"/>
    </location>
</feature>
<comment type="catalytic activity">
    <reaction evidence="8 10">
        <text>GTP + H2O = GDP + phosphate + H(+)</text>
        <dbReference type="Rhea" id="RHEA:19669"/>
        <dbReference type="ChEBI" id="CHEBI:15377"/>
        <dbReference type="ChEBI" id="CHEBI:15378"/>
        <dbReference type="ChEBI" id="CHEBI:37565"/>
        <dbReference type="ChEBI" id="CHEBI:43474"/>
        <dbReference type="ChEBI" id="CHEBI:58189"/>
        <dbReference type="EC" id="3.6.5.4"/>
    </reaction>
</comment>
<keyword evidence="6 10" id="KW-0472">Membrane</keyword>
<organism evidence="13 14">
    <name type="scientific">Cysteiniphilum litorale</name>
    <dbReference type="NCBI Taxonomy" id="2056700"/>
    <lineage>
        <taxon>Bacteria</taxon>
        <taxon>Pseudomonadati</taxon>
        <taxon>Pseudomonadota</taxon>
        <taxon>Gammaproteobacteria</taxon>
        <taxon>Thiotrichales</taxon>
        <taxon>Fastidiosibacteraceae</taxon>
        <taxon>Cysteiniphilum</taxon>
    </lineage>
</organism>
<evidence type="ECO:0000256" key="7">
    <source>
        <dbReference type="ARBA" id="ARBA00023170"/>
    </source>
</evidence>
<dbReference type="SMART" id="SM00382">
    <property type="entry name" value="AAA"/>
    <property type="match status" value="1"/>
</dbReference>
<dbReference type="SUPFAM" id="SSF47364">
    <property type="entry name" value="Domain of the SRP/SRP receptor G-proteins"/>
    <property type="match status" value="1"/>
</dbReference>
<dbReference type="GO" id="GO:0003924">
    <property type="term" value="F:GTPase activity"/>
    <property type="evidence" value="ECO:0007669"/>
    <property type="project" value="UniProtKB-UniRule"/>
</dbReference>
<evidence type="ECO:0000256" key="9">
    <source>
        <dbReference type="ARBA" id="ARBA00053570"/>
    </source>
</evidence>
<dbReference type="SMART" id="SM00963">
    <property type="entry name" value="SRP54_N"/>
    <property type="match status" value="1"/>
</dbReference>
<keyword evidence="2 10" id="KW-0963">Cytoplasm</keyword>
<evidence type="ECO:0000256" key="2">
    <source>
        <dbReference type="ARBA" id="ARBA00022490"/>
    </source>
</evidence>
<dbReference type="EC" id="3.6.5.4" evidence="10"/>
<feature type="compositionally biased region" description="Basic and acidic residues" evidence="11">
    <location>
        <begin position="9"/>
        <end position="24"/>
    </location>
</feature>
<evidence type="ECO:0000256" key="4">
    <source>
        <dbReference type="ARBA" id="ARBA00022801"/>
    </source>
</evidence>
<dbReference type="AlphaFoldDB" id="A0A8J2Z3Z1"/>
<dbReference type="NCBIfam" id="TIGR00064">
    <property type="entry name" value="ftsY"/>
    <property type="match status" value="1"/>
</dbReference>
<sequence length="407" mass="44655">MGLFNRFKRSNEQKIKRPDAHTIQEEQIQQDVATEAKPQQKTVNEVETSTFSTPVEIEAEAESKTNTDIQTPESLAPASTETSTKDHKEKNIAVETANNDKRGLFARLKEGLKKTRSKLGGGIGDLLLGKKVIDDDLIDDIEMQLLTADIGVEATQEIMETVRNKVSRNELQTIEALTDLIKEKLKEIITPSEKPLVIDSAHKPYVILMIGINGAGKTTTIGKLAKKFQTEGKSVILAAGDTFRAAAVEQLQVWGERNHIPVIAQHTGADSASVIYDAVQAAKSRNIDIVIADTAGRLHNKDNLMEELKKVARVMKKLDDTAPHEVMLVLDSGTGQNAIMQAEVFNKILSVTGITLTKMDGTAKGGVIFAIAKKLQLPIRFIGIGEKIDDLRPFHADDFIDALFSQD</sequence>
<feature type="domain" description="SRP54-type proteins GTP-binding" evidence="12">
    <location>
        <begin position="378"/>
        <end position="391"/>
    </location>
</feature>
<keyword evidence="4 10" id="KW-0378">Hydrolase</keyword>
<evidence type="ECO:0000313" key="13">
    <source>
        <dbReference type="EMBL" id="GGF95575.1"/>
    </source>
</evidence>
<dbReference type="EMBL" id="BMJS01000009">
    <property type="protein sequence ID" value="GGF95575.1"/>
    <property type="molecule type" value="Genomic_DNA"/>
</dbReference>
<dbReference type="InterPro" id="IPR036225">
    <property type="entry name" value="SRP/SRP_N"/>
</dbReference>
<keyword evidence="14" id="KW-1185">Reference proteome</keyword>
<dbReference type="InterPro" id="IPR027417">
    <property type="entry name" value="P-loop_NTPase"/>
</dbReference>
<dbReference type="InterPro" id="IPR013822">
    <property type="entry name" value="Signal_recog_particl_SRP54_hlx"/>
</dbReference>